<evidence type="ECO:0000313" key="2">
    <source>
        <dbReference type="Proteomes" id="UP000322245"/>
    </source>
</evidence>
<keyword evidence="2" id="KW-1185">Reference proteome</keyword>
<reference evidence="1 2" key="1">
    <citation type="submission" date="2017-05" db="EMBL/GenBank/DDBJ databases">
        <title>The Genome Sequence of Tsuchiyaea wingfieldii DSM 27421.</title>
        <authorList>
            <person name="Cuomo C."/>
            <person name="Passer A."/>
            <person name="Billmyre B."/>
            <person name="Heitman J."/>
        </authorList>
    </citation>
    <scope>NUCLEOTIDE SEQUENCE [LARGE SCALE GENOMIC DNA]</scope>
    <source>
        <strain evidence="1 2">DSM 27421</strain>
    </source>
</reference>
<dbReference type="Proteomes" id="UP000322245">
    <property type="component" value="Unassembled WGS sequence"/>
</dbReference>
<name>A0A5D3AVY9_9TREE</name>
<accession>A0A5D3AVY9</accession>
<organism evidence="1 2">
    <name type="scientific">Cryptococcus floricola</name>
    <dbReference type="NCBI Taxonomy" id="2591691"/>
    <lineage>
        <taxon>Eukaryota</taxon>
        <taxon>Fungi</taxon>
        <taxon>Dikarya</taxon>
        <taxon>Basidiomycota</taxon>
        <taxon>Agaricomycotina</taxon>
        <taxon>Tremellomycetes</taxon>
        <taxon>Tremellales</taxon>
        <taxon>Cryptococcaceae</taxon>
        <taxon>Cryptococcus</taxon>
    </lineage>
</organism>
<sequence>MSTNDAQSRISDEATRATERFMNILDSNLGPRGFAIPSGSASRATLVDDISGWVKSAIEAEVRDGKHAEGYTEEDSLKNVEICPDEFGISESGGVVLKNVKVQGDGWTVIAEKEAIDLPK</sequence>
<dbReference type="AlphaFoldDB" id="A0A5D3AVY9"/>
<protein>
    <submittedName>
        <fullName evidence="1">Uncharacterized protein</fullName>
    </submittedName>
</protein>
<gene>
    <name evidence="1" type="ORF">B9479_003727</name>
</gene>
<evidence type="ECO:0000313" key="1">
    <source>
        <dbReference type="EMBL" id="TYJ55577.1"/>
    </source>
</evidence>
<proteinExistence type="predicted"/>
<dbReference type="EMBL" id="NIDF01000037">
    <property type="protein sequence ID" value="TYJ55577.1"/>
    <property type="molecule type" value="Genomic_DNA"/>
</dbReference>
<comment type="caution">
    <text evidence="1">The sequence shown here is derived from an EMBL/GenBank/DDBJ whole genome shotgun (WGS) entry which is preliminary data.</text>
</comment>